<proteinExistence type="predicted"/>
<feature type="transmembrane region" description="Helical" evidence="2">
    <location>
        <begin position="141"/>
        <end position="164"/>
    </location>
</feature>
<evidence type="ECO:0000313" key="3">
    <source>
        <dbReference type="Proteomes" id="UP000887540"/>
    </source>
</evidence>
<dbReference type="WBParaSite" id="ACRNAN_scaffold86.g21449.t1">
    <property type="protein sequence ID" value="ACRNAN_scaffold86.g21449.t1"/>
    <property type="gene ID" value="ACRNAN_scaffold86.g21449"/>
</dbReference>
<name>A0A914EIF0_9BILA</name>
<reference evidence="4" key="1">
    <citation type="submission" date="2022-11" db="UniProtKB">
        <authorList>
            <consortium name="WormBaseParasite"/>
        </authorList>
    </citation>
    <scope>IDENTIFICATION</scope>
</reference>
<sequence length="263" mass="29848">MAKVEVQVRSCFCCGLSLGTIFIAIYALLLYSLLSGLALWGLSDTANYGDTSHYNSCEAEAQGLKDHKIRFHEGTTTLVIEDSTTSYHCSWGLYTEEMKFSKSPRYSLLLFNICLYVLLVIASVILLIGLLVYSEWLLIPWILLMVVDIIRGIISVIFIFVLSYGNLARIATGIFFLGLQLFHISILIIIIAKFQRMHNRNTGYDDADAADKQYDQRGGYPTATLPSNLAYSPQLRRDGYGDYSPTQKDPRYYDQGYRSMQRY</sequence>
<evidence type="ECO:0000313" key="4">
    <source>
        <dbReference type="WBParaSite" id="ACRNAN_scaffold86.g21449.t1"/>
    </source>
</evidence>
<feature type="region of interest" description="Disordered" evidence="1">
    <location>
        <begin position="220"/>
        <end position="255"/>
    </location>
</feature>
<feature type="transmembrane region" description="Helical" evidence="2">
    <location>
        <begin position="12"/>
        <end position="34"/>
    </location>
</feature>
<keyword evidence="3" id="KW-1185">Reference proteome</keyword>
<protein>
    <submittedName>
        <fullName evidence="4">Uncharacterized protein</fullName>
    </submittedName>
</protein>
<dbReference type="AlphaFoldDB" id="A0A914EIF0"/>
<dbReference type="Proteomes" id="UP000887540">
    <property type="component" value="Unplaced"/>
</dbReference>
<evidence type="ECO:0000256" key="2">
    <source>
        <dbReference type="SAM" id="Phobius"/>
    </source>
</evidence>
<dbReference type="PANTHER" id="PTHR36694">
    <property type="entry name" value="PASIFLORA 1, ISOFORM A-RELATED"/>
    <property type="match status" value="1"/>
</dbReference>
<keyword evidence="2" id="KW-0472">Membrane</keyword>
<keyword evidence="2" id="KW-0812">Transmembrane</keyword>
<feature type="transmembrane region" description="Helical" evidence="2">
    <location>
        <begin position="170"/>
        <end position="192"/>
    </location>
</feature>
<keyword evidence="2" id="KW-1133">Transmembrane helix</keyword>
<dbReference type="PANTHER" id="PTHR36694:SF5">
    <property type="entry name" value="PROTEIN CBG13296"/>
    <property type="match status" value="1"/>
</dbReference>
<accession>A0A914EIF0</accession>
<feature type="transmembrane region" description="Helical" evidence="2">
    <location>
        <begin position="108"/>
        <end position="134"/>
    </location>
</feature>
<organism evidence="3 4">
    <name type="scientific">Acrobeloides nanus</name>
    <dbReference type="NCBI Taxonomy" id="290746"/>
    <lineage>
        <taxon>Eukaryota</taxon>
        <taxon>Metazoa</taxon>
        <taxon>Ecdysozoa</taxon>
        <taxon>Nematoda</taxon>
        <taxon>Chromadorea</taxon>
        <taxon>Rhabditida</taxon>
        <taxon>Tylenchina</taxon>
        <taxon>Cephalobomorpha</taxon>
        <taxon>Cephaloboidea</taxon>
        <taxon>Cephalobidae</taxon>
        <taxon>Acrobeloides</taxon>
    </lineage>
</organism>
<evidence type="ECO:0000256" key="1">
    <source>
        <dbReference type="SAM" id="MobiDB-lite"/>
    </source>
</evidence>